<dbReference type="SUPFAM" id="SSF49464">
    <property type="entry name" value="Carboxypeptidase regulatory domain-like"/>
    <property type="match status" value="1"/>
</dbReference>
<evidence type="ECO:0000256" key="1">
    <source>
        <dbReference type="PROSITE-ProRule" id="PRU01360"/>
    </source>
</evidence>
<dbReference type="InterPro" id="IPR037066">
    <property type="entry name" value="Plug_dom_sf"/>
</dbReference>
<reference evidence="3 4" key="1">
    <citation type="submission" date="2017-04" db="EMBL/GenBank/DDBJ databases">
        <authorList>
            <person name="Afonso C.L."/>
            <person name="Miller P.J."/>
            <person name="Scott M.A."/>
            <person name="Spackman E."/>
            <person name="Goraichik I."/>
            <person name="Dimitrov K.M."/>
            <person name="Suarez D.L."/>
            <person name="Swayne D.E."/>
        </authorList>
    </citation>
    <scope>NUCLEOTIDE SEQUENCE [LARGE SCALE GENOMIC DNA]</scope>
    <source>
        <strain evidence="3 4">DSM 19625</strain>
    </source>
</reference>
<keyword evidence="1" id="KW-1134">Transmembrane beta strand</keyword>
<dbReference type="Proteomes" id="UP000192678">
    <property type="component" value="Unassembled WGS sequence"/>
</dbReference>
<dbReference type="EMBL" id="FWYB01000004">
    <property type="protein sequence ID" value="SMC85865.1"/>
    <property type="molecule type" value="Genomic_DNA"/>
</dbReference>
<dbReference type="Pfam" id="PF07715">
    <property type="entry name" value="Plug"/>
    <property type="match status" value="1"/>
</dbReference>
<evidence type="ECO:0000313" key="3">
    <source>
        <dbReference type="EMBL" id="SMC85865.1"/>
    </source>
</evidence>
<gene>
    <name evidence="3" type="ORF">SAMN04488101_10432</name>
</gene>
<name>A0A1W2CKW0_9SPHI</name>
<dbReference type="NCBIfam" id="TIGR04056">
    <property type="entry name" value="OMP_RagA_SusC"/>
    <property type="match status" value="1"/>
</dbReference>
<dbReference type="SUPFAM" id="SSF56935">
    <property type="entry name" value="Porins"/>
    <property type="match status" value="1"/>
</dbReference>
<keyword evidence="1" id="KW-0812">Transmembrane</keyword>
<feature type="domain" description="TonB-dependent receptor plug" evidence="2">
    <location>
        <begin position="115"/>
        <end position="222"/>
    </location>
</feature>
<dbReference type="InterPro" id="IPR023996">
    <property type="entry name" value="TonB-dep_OMP_SusC/RagA"/>
</dbReference>
<dbReference type="InterPro" id="IPR008969">
    <property type="entry name" value="CarboxyPept-like_regulatory"/>
</dbReference>
<dbReference type="AlphaFoldDB" id="A0A1W2CKW0"/>
<evidence type="ECO:0000313" key="4">
    <source>
        <dbReference type="Proteomes" id="UP000192678"/>
    </source>
</evidence>
<protein>
    <submittedName>
        <fullName evidence="3">TonB-linked outer membrane protein, SusC/RagA family</fullName>
    </submittedName>
</protein>
<keyword evidence="1" id="KW-0998">Cell outer membrane</keyword>
<dbReference type="GO" id="GO:0009279">
    <property type="term" value="C:cell outer membrane"/>
    <property type="evidence" value="ECO:0007669"/>
    <property type="project" value="UniProtKB-SubCell"/>
</dbReference>
<dbReference type="NCBIfam" id="TIGR04057">
    <property type="entry name" value="SusC_RagA_signa"/>
    <property type="match status" value="1"/>
</dbReference>
<dbReference type="FunFam" id="2.170.130.10:FF:000003">
    <property type="entry name" value="SusC/RagA family TonB-linked outer membrane protein"/>
    <property type="match status" value="1"/>
</dbReference>
<keyword evidence="1" id="KW-0813">Transport</keyword>
<dbReference type="InterPro" id="IPR012910">
    <property type="entry name" value="Plug_dom"/>
</dbReference>
<keyword evidence="1" id="KW-0472">Membrane</keyword>
<proteinExistence type="inferred from homology"/>
<dbReference type="InterPro" id="IPR039426">
    <property type="entry name" value="TonB-dep_rcpt-like"/>
</dbReference>
<comment type="subcellular location">
    <subcellularLocation>
        <location evidence="1">Cell outer membrane</location>
        <topology evidence="1">Multi-pass membrane protein</topology>
    </subcellularLocation>
</comment>
<dbReference type="Pfam" id="PF13715">
    <property type="entry name" value="CarbopepD_reg_2"/>
    <property type="match status" value="1"/>
</dbReference>
<accession>A0A1W2CKW0</accession>
<keyword evidence="4" id="KW-1185">Reference proteome</keyword>
<comment type="similarity">
    <text evidence="1">Belongs to the TonB-dependent receptor family.</text>
</comment>
<dbReference type="InterPro" id="IPR023997">
    <property type="entry name" value="TonB-dep_OMP_SusC/RagA_CS"/>
</dbReference>
<dbReference type="OrthoDB" id="9768177at2"/>
<organism evidence="3 4">
    <name type="scientific">Pedobacter nyackensis</name>
    <dbReference type="NCBI Taxonomy" id="475255"/>
    <lineage>
        <taxon>Bacteria</taxon>
        <taxon>Pseudomonadati</taxon>
        <taxon>Bacteroidota</taxon>
        <taxon>Sphingobacteriia</taxon>
        <taxon>Sphingobacteriales</taxon>
        <taxon>Sphingobacteriaceae</taxon>
        <taxon>Pedobacter</taxon>
    </lineage>
</organism>
<dbReference type="Gene3D" id="2.60.40.1120">
    <property type="entry name" value="Carboxypeptidase-like, regulatory domain"/>
    <property type="match status" value="1"/>
</dbReference>
<evidence type="ECO:0000259" key="2">
    <source>
        <dbReference type="Pfam" id="PF07715"/>
    </source>
</evidence>
<dbReference type="PROSITE" id="PS52016">
    <property type="entry name" value="TONB_DEPENDENT_REC_3"/>
    <property type="match status" value="1"/>
</dbReference>
<dbReference type="RefSeq" id="WP_084289154.1">
    <property type="nucleotide sequence ID" value="NZ_FWYB01000004.1"/>
</dbReference>
<dbReference type="Gene3D" id="2.170.130.10">
    <property type="entry name" value="TonB-dependent receptor, plug domain"/>
    <property type="match status" value="1"/>
</dbReference>
<dbReference type="STRING" id="475255.SAMN04488101_10432"/>
<sequence>MKKYTLFVFIYLACVAVVYGQQRKITGTVTDQTGPLPGALVYEKELTSNGDATTNSGSFSLTLKGSTQVIVVKMVGYLSQEINMAGKSSVNVRLLQDTKGLEEVVVVGFGTKSKITNTGAISQISGAEIRQNPSASIQNTLMGRLPGFTSQQRSGQPGSDASGFSIRGANSYLGAVTPLVIVDDVEYPLALSDLDADQIESVTILKDASTLAVYGVKGANGVVLITTRRGQLGKPQISFRSEAGAQTPTFPLKFLNSYETAVLANQAATNVSAATMPFSDEAIAAYRDGTDPYGYPDVDWSETILKKHSTQIRNNLNISGGTEKAKYFVTIGQLYQNGIMKDFSTEASEFNSNYYYKRYNFRSNIDIKATKEFTVSVDLSGYTGEQNTPWLRGTANNPFFELNDYARLPPFAYPVYNPDGSYGGNNSAQLARLAYNVVGRMTHLGYQRKYSNGIMANISGKLDLSALTNGLFLKGLFGYSTAHGYNRNLTRGAFPSFVYDSKNDSYAVFDPATTRMPKLDLAYTSDDMIKRMNMQASLNYDRTFKGSHHVYGLVLTNFFANEAGENPPANFRGYSFRTGYDFNKKYIAEFTAGYNGTDKFLTDNRYAFFPAGSVGWNLSEERFFKKTFKFIDLLKIRASYGLLGNDDVGTSTYAFEQIYTRTTGAYSFGESAGSTTANAARLNEGTLENLNVRWELERSANIGVDLNAFRGKFKMSADVFNRYRYNILRARQSIPVYAGVAFPISNNASLRMKGVELDATYRDRIGQLNFSVNGNVSVAKSKIVKADEAAPIVPWQAQTGGYLGRVLGYVSDGFYKDDADVASSPKPAGIIVAPGDLKYKDLDGDGIIDQKDRIRLEYPNMPNTIYGLNFGLSYKGFSMALTLQAATNFTIRSLSTQIVPFIANLRSIHQDAWTPENQDAALPRLMPSWIGTVNDPNTYVSDFWNKRGDYLRIKSAEIAYDIPKEWAKGIYLNGLRIYANGNNLYTWMLKDKNIYNLDPESASGSAIQAYPQQKIFNLGLQVTF</sequence>